<evidence type="ECO:0000256" key="2">
    <source>
        <dbReference type="ARBA" id="ARBA00023125"/>
    </source>
</evidence>
<dbReference type="NCBIfam" id="NF033788">
    <property type="entry name" value="HTH_metalloreg"/>
    <property type="match status" value="1"/>
</dbReference>
<name>A0A0A6VDH0_9BACI</name>
<keyword evidence="3" id="KW-0804">Transcription</keyword>
<keyword evidence="1" id="KW-0805">Transcription regulation</keyword>
<dbReference type="PANTHER" id="PTHR33154">
    <property type="entry name" value="TRANSCRIPTIONAL REGULATOR, ARSR FAMILY"/>
    <property type="match status" value="1"/>
</dbReference>
<dbReference type="STRING" id="363870.NG54_04360"/>
<dbReference type="InterPro" id="IPR051081">
    <property type="entry name" value="HTH_MetalResp_TranReg"/>
</dbReference>
<dbReference type="EMBL" id="JRUN01000008">
    <property type="protein sequence ID" value="KHD86280.1"/>
    <property type="molecule type" value="Genomic_DNA"/>
</dbReference>
<dbReference type="InterPro" id="IPR036390">
    <property type="entry name" value="WH_DNA-bd_sf"/>
</dbReference>
<dbReference type="GO" id="GO:0003677">
    <property type="term" value="F:DNA binding"/>
    <property type="evidence" value="ECO:0007669"/>
    <property type="project" value="UniProtKB-KW"/>
</dbReference>
<dbReference type="Proteomes" id="UP000030588">
    <property type="component" value="Unassembled WGS sequence"/>
</dbReference>
<organism evidence="5 6">
    <name type="scientific">Heyndrickxia ginsengihumi</name>
    <dbReference type="NCBI Taxonomy" id="363870"/>
    <lineage>
        <taxon>Bacteria</taxon>
        <taxon>Bacillati</taxon>
        <taxon>Bacillota</taxon>
        <taxon>Bacilli</taxon>
        <taxon>Bacillales</taxon>
        <taxon>Bacillaceae</taxon>
        <taxon>Heyndrickxia</taxon>
    </lineage>
</organism>
<feature type="domain" description="HTH arsR-type" evidence="4">
    <location>
        <begin position="3"/>
        <end position="94"/>
    </location>
</feature>
<dbReference type="Pfam" id="PF12840">
    <property type="entry name" value="HTH_20"/>
    <property type="match status" value="1"/>
</dbReference>
<evidence type="ECO:0000313" key="5">
    <source>
        <dbReference type="EMBL" id="KHD86280.1"/>
    </source>
</evidence>
<keyword evidence="2" id="KW-0238">DNA-binding</keyword>
<dbReference type="Gene3D" id="1.10.10.10">
    <property type="entry name" value="Winged helix-like DNA-binding domain superfamily/Winged helix DNA-binding domain"/>
    <property type="match status" value="1"/>
</dbReference>
<evidence type="ECO:0000259" key="4">
    <source>
        <dbReference type="PROSITE" id="PS50987"/>
    </source>
</evidence>
<dbReference type="SUPFAM" id="SSF46785">
    <property type="entry name" value="Winged helix' DNA-binding domain"/>
    <property type="match status" value="1"/>
</dbReference>
<dbReference type="PROSITE" id="PS50987">
    <property type="entry name" value="HTH_ARSR_2"/>
    <property type="match status" value="1"/>
</dbReference>
<dbReference type="InterPro" id="IPR001845">
    <property type="entry name" value="HTH_ArsR_DNA-bd_dom"/>
</dbReference>
<dbReference type="AlphaFoldDB" id="A0A0A6VDH0"/>
<reference evidence="5 6" key="1">
    <citation type="submission" date="2014-10" db="EMBL/GenBank/DDBJ databases">
        <title>Draft genome of phytase producing Bacillus ginsengihumi strain M2.11.</title>
        <authorList>
            <person name="Toymentseva A."/>
            <person name="Boulygina E.A."/>
            <person name="Kazakov S.V."/>
            <person name="Kayumov I."/>
            <person name="Suleimanova A.D."/>
            <person name="Mardanova A.M."/>
            <person name="Maria S.N."/>
            <person name="Sergey M.Y."/>
            <person name="Sharipova M.R."/>
        </authorList>
    </citation>
    <scope>NUCLEOTIDE SEQUENCE [LARGE SCALE GENOMIC DNA]</scope>
    <source>
        <strain evidence="5 6">M2.11</strain>
    </source>
</reference>
<evidence type="ECO:0000313" key="6">
    <source>
        <dbReference type="Proteomes" id="UP000030588"/>
    </source>
</evidence>
<sequence>MKLQNNDEIRVQIFKALADETRLEIIRMLKHVDKEISCGEVGENINISKSTASYHFKILREAGLISTRKEAQTKYVQLRLDTFETYLSHFLDSL</sequence>
<dbReference type="GO" id="GO:0003700">
    <property type="term" value="F:DNA-binding transcription factor activity"/>
    <property type="evidence" value="ECO:0007669"/>
    <property type="project" value="InterPro"/>
</dbReference>
<dbReference type="SMART" id="SM00418">
    <property type="entry name" value="HTH_ARSR"/>
    <property type="match status" value="1"/>
</dbReference>
<dbReference type="PRINTS" id="PR00778">
    <property type="entry name" value="HTHARSR"/>
</dbReference>
<evidence type="ECO:0000256" key="1">
    <source>
        <dbReference type="ARBA" id="ARBA00023015"/>
    </source>
</evidence>
<proteinExistence type="predicted"/>
<dbReference type="InterPro" id="IPR011991">
    <property type="entry name" value="ArsR-like_HTH"/>
</dbReference>
<comment type="caution">
    <text evidence="5">The sequence shown here is derived from an EMBL/GenBank/DDBJ whole genome shotgun (WGS) entry which is preliminary data.</text>
</comment>
<accession>A0A0A6VDH0</accession>
<protein>
    <submittedName>
        <fullName evidence="5">Transcriptional regulator</fullName>
    </submittedName>
</protein>
<gene>
    <name evidence="5" type="ORF">NG54_04360</name>
</gene>
<dbReference type="CDD" id="cd00090">
    <property type="entry name" value="HTH_ARSR"/>
    <property type="match status" value="1"/>
</dbReference>
<dbReference type="InterPro" id="IPR036388">
    <property type="entry name" value="WH-like_DNA-bd_sf"/>
</dbReference>
<evidence type="ECO:0000256" key="3">
    <source>
        <dbReference type="ARBA" id="ARBA00023163"/>
    </source>
</evidence>
<dbReference type="PANTHER" id="PTHR33154:SF25">
    <property type="entry name" value="LMO0101 PROTEIN"/>
    <property type="match status" value="1"/>
</dbReference>